<dbReference type="AlphaFoldDB" id="A0A9P8XWP8"/>
<sequence length="305" mass="32680">MTSKPAQVRLPSIQDMVSESHLVNPEHMGQYSLVHGHRVSEENDASCGSWTSSQPQATDGLNTYSSQLWLAGPTGPLPVTGPYTVLATFHLVLPMCGAVSQLTYPPLMPLPPVEMQDLLRPAQAQLPELQGNQTYHEPETTISSWNAVQSPGSIYQETVYSSPGPAYSGGPNAVLPSPEARLREDLSAGTSTQLHDEYSMAIAGTETMVGSSLLNINGGNPVLYPAPGELVNKHVAKHDRRQVKRRQRGSAGSKRGRNRGDNAQKAIYDSCESGFGHGTSSHTRQTGCKAESSPENQGVAPEVPC</sequence>
<dbReference type="Proteomes" id="UP000756346">
    <property type="component" value="Unassembled WGS sequence"/>
</dbReference>
<reference evidence="2" key="1">
    <citation type="journal article" date="2021" name="Nat. Commun.">
        <title>Genetic determinants of endophytism in the Arabidopsis root mycobiome.</title>
        <authorList>
            <person name="Mesny F."/>
            <person name="Miyauchi S."/>
            <person name="Thiergart T."/>
            <person name="Pickel B."/>
            <person name="Atanasova L."/>
            <person name="Karlsson M."/>
            <person name="Huettel B."/>
            <person name="Barry K.W."/>
            <person name="Haridas S."/>
            <person name="Chen C."/>
            <person name="Bauer D."/>
            <person name="Andreopoulos W."/>
            <person name="Pangilinan J."/>
            <person name="LaButti K."/>
            <person name="Riley R."/>
            <person name="Lipzen A."/>
            <person name="Clum A."/>
            <person name="Drula E."/>
            <person name="Henrissat B."/>
            <person name="Kohler A."/>
            <person name="Grigoriev I.V."/>
            <person name="Martin F.M."/>
            <person name="Hacquard S."/>
        </authorList>
    </citation>
    <scope>NUCLEOTIDE SEQUENCE</scope>
    <source>
        <strain evidence="2">MPI-CAGE-CH-0230</strain>
    </source>
</reference>
<dbReference type="GeneID" id="70185261"/>
<evidence type="ECO:0000256" key="1">
    <source>
        <dbReference type="SAM" id="MobiDB-lite"/>
    </source>
</evidence>
<dbReference type="RefSeq" id="XP_046006144.1">
    <property type="nucleotide sequence ID" value="XM_046155715.1"/>
</dbReference>
<evidence type="ECO:0000313" key="2">
    <source>
        <dbReference type="EMBL" id="KAH7016520.1"/>
    </source>
</evidence>
<protein>
    <submittedName>
        <fullName evidence="2">Uncharacterized protein</fullName>
    </submittedName>
</protein>
<accession>A0A9P8XWP8</accession>
<gene>
    <name evidence="2" type="ORF">B0I36DRAFT_337955</name>
</gene>
<feature type="compositionally biased region" description="Basic residues" evidence="1">
    <location>
        <begin position="235"/>
        <end position="248"/>
    </location>
</feature>
<feature type="region of interest" description="Disordered" evidence="1">
    <location>
        <begin position="235"/>
        <end position="305"/>
    </location>
</feature>
<keyword evidence="3" id="KW-1185">Reference proteome</keyword>
<proteinExistence type="predicted"/>
<name>A0A9P8XWP8_9PEZI</name>
<evidence type="ECO:0000313" key="3">
    <source>
        <dbReference type="Proteomes" id="UP000756346"/>
    </source>
</evidence>
<organism evidence="2 3">
    <name type="scientific">Microdochium trichocladiopsis</name>
    <dbReference type="NCBI Taxonomy" id="1682393"/>
    <lineage>
        <taxon>Eukaryota</taxon>
        <taxon>Fungi</taxon>
        <taxon>Dikarya</taxon>
        <taxon>Ascomycota</taxon>
        <taxon>Pezizomycotina</taxon>
        <taxon>Sordariomycetes</taxon>
        <taxon>Xylariomycetidae</taxon>
        <taxon>Xylariales</taxon>
        <taxon>Microdochiaceae</taxon>
        <taxon>Microdochium</taxon>
    </lineage>
</organism>
<comment type="caution">
    <text evidence="2">The sequence shown here is derived from an EMBL/GenBank/DDBJ whole genome shotgun (WGS) entry which is preliminary data.</text>
</comment>
<dbReference type="OrthoDB" id="4787732at2759"/>
<dbReference type="EMBL" id="JAGTJQ010000012">
    <property type="protein sequence ID" value="KAH7016520.1"/>
    <property type="molecule type" value="Genomic_DNA"/>
</dbReference>